<dbReference type="InterPro" id="IPR009045">
    <property type="entry name" value="Zn_M74/Hedgehog-like"/>
</dbReference>
<evidence type="ECO:0000256" key="8">
    <source>
        <dbReference type="ARBA" id="ARBA00023049"/>
    </source>
</evidence>
<organism evidence="13 14">
    <name type="scientific">Caulobacter mirabilis</name>
    <dbReference type="NCBI Taxonomy" id="69666"/>
    <lineage>
        <taxon>Bacteria</taxon>
        <taxon>Pseudomonadati</taxon>
        <taxon>Pseudomonadota</taxon>
        <taxon>Alphaproteobacteria</taxon>
        <taxon>Caulobacterales</taxon>
        <taxon>Caulobacteraceae</taxon>
        <taxon>Caulobacter</taxon>
    </lineage>
</organism>
<dbReference type="GO" id="GO:0006508">
    <property type="term" value="P:proteolysis"/>
    <property type="evidence" value="ECO:0007669"/>
    <property type="project" value="UniProtKB-KW"/>
</dbReference>
<dbReference type="GO" id="GO:0046872">
    <property type="term" value="F:metal ion binding"/>
    <property type="evidence" value="ECO:0007669"/>
    <property type="project" value="UniProtKB-KW"/>
</dbReference>
<keyword evidence="9" id="KW-0961">Cell wall biogenesis/degradation</keyword>
<evidence type="ECO:0000256" key="3">
    <source>
        <dbReference type="ARBA" id="ARBA00022670"/>
    </source>
</evidence>
<name>A0A2D2B4A9_9CAUL</name>
<evidence type="ECO:0000313" key="13">
    <source>
        <dbReference type="EMBL" id="ATQ45089.1"/>
    </source>
</evidence>
<evidence type="ECO:0000313" key="14">
    <source>
        <dbReference type="Proteomes" id="UP000228945"/>
    </source>
</evidence>
<dbReference type="GO" id="GO:0008237">
    <property type="term" value="F:metallopeptidase activity"/>
    <property type="evidence" value="ECO:0007669"/>
    <property type="project" value="UniProtKB-KW"/>
</dbReference>
<keyword evidence="8" id="KW-0482">Metalloprotease</keyword>
<dbReference type="Pfam" id="PF05951">
    <property type="entry name" value="Peptidase_M15_2"/>
    <property type="match status" value="1"/>
</dbReference>
<evidence type="ECO:0000256" key="1">
    <source>
        <dbReference type="ARBA" id="ARBA00001947"/>
    </source>
</evidence>
<keyword evidence="6" id="KW-0378">Hydrolase</keyword>
<evidence type="ECO:0000256" key="9">
    <source>
        <dbReference type="ARBA" id="ARBA00023316"/>
    </source>
</evidence>
<dbReference type="EMBL" id="CP024201">
    <property type="protein sequence ID" value="ATQ45089.1"/>
    <property type="molecule type" value="Genomic_DNA"/>
</dbReference>
<dbReference type="Gene3D" id="3.30.1380.10">
    <property type="match status" value="1"/>
</dbReference>
<dbReference type="SUPFAM" id="SSF55166">
    <property type="entry name" value="Hedgehog/DD-peptidase"/>
    <property type="match status" value="1"/>
</dbReference>
<dbReference type="KEGG" id="cmb:CSW64_17750"/>
<proteinExistence type="inferred from homology"/>
<evidence type="ECO:0000256" key="10">
    <source>
        <dbReference type="ARBA" id="ARBA00093448"/>
    </source>
</evidence>
<dbReference type="Proteomes" id="UP000228945">
    <property type="component" value="Chromosome"/>
</dbReference>
<evidence type="ECO:0000256" key="5">
    <source>
        <dbReference type="ARBA" id="ARBA00022729"/>
    </source>
</evidence>
<evidence type="ECO:0000256" key="7">
    <source>
        <dbReference type="ARBA" id="ARBA00022833"/>
    </source>
</evidence>
<keyword evidence="14" id="KW-1185">Reference proteome</keyword>
<evidence type="ECO:0000256" key="4">
    <source>
        <dbReference type="ARBA" id="ARBA00022723"/>
    </source>
</evidence>
<feature type="compositionally biased region" description="Low complexity" evidence="12">
    <location>
        <begin position="1"/>
        <end position="17"/>
    </location>
</feature>
<dbReference type="GO" id="GO:0071555">
    <property type="term" value="P:cell wall organization"/>
    <property type="evidence" value="ECO:0007669"/>
    <property type="project" value="UniProtKB-KW"/>
</dbReference>
<evidence type="ECO:0000256" key="11">
    <source>
        <dbReference type="ARBA" id="ARBA00093666"/>
    </source>
</evidence>
<protein>
    <recommendedName>
        <fullName evidence="11">Murein endopeptidase K</fullName>
    </recommendedName>
</protein>
<gene>
    <name evidence="13" type="ORF">CSW64_17750</name>
</gene>
<keyword evidence="3" id="KW-0645">Protease</keyword>
<accession>A0A2D2B4A9</accession>
<keyword evidence="7" id="KW-0862">Zinc</keyword>
<comment type="cofactor">
    <cofactor evidence="1">
        <name>Zn(2+)</name>
        <dbReference type="ChEBI" id="CHEBI:29105"/>
    </cofactor>
</comment>
<dbReference type="CDD" id="cd14844">
    <property type="entry name" value="Zn-DD-carboxypeptidase_like"/>
    <property type="match status" value="1"/>
</dbReference>
<dbReference type="AlphaFoldDB" id="A0A2D2B4A9"/>
<sequence length="195" mass="21068">MAQTPTVPVTATGAVDPENAPTPPGFSLSPTPLTPPPAGPRHLKFRHLHTDKDLDVVYWDNGRYVWDALQAVNQHLADFRTLEVHPIDVRLLDILFTLQAATGSEEPYRIVSAFRSAATNEMLADQSAATNAGTSQVAKKSQHMEGKAIDMRLNDVSLTGLRDAALALKGGGVGYYPDSGFIHVDIGPVRTWQGT</sequence>
<evidence type="ECO:0000256" key="6">
    <source>
        <dbReference type="ARBA" id="ARBA00022801"/>
    </source>
</evidence>
<dbReference type="PANTHER" id="PTHR37425:SF1">
    <property type="entry name" value="OUTER MEMBRANE PROTEIN"/>
    <property type="match status" value="1"/>
</dbReference>
<feature type="region of interest" description="Disordered" evidence="12">
    <location>
        <begin position="1"/>
        <end position="39"/>
    </location>
</feature>
<evidence type="ECO:0000256" key="2">
    <source>
        <dbReference type="ARBA" id="ARBA00004776"/>
    </source>
</evidence>
<evidence type="ECO:0000256" key="12">
    <source>
        <dbReference type="SAM" id="MobiDB-lite"/>
    </source>
</evidence>
<comment type="pathway">
    <text evidence="2">Cell wall biogenesis; cell wall polysaccharide biosynthesis.</text>
</comment>
<dbReference type="InterPro" id="IPR010275">
    <property type="entry name" value="MepK"/>
</dbReference>
<comment type="similarity">
    <text evidence="10">Belongs to the peptidase M15 family.</text>
</comment>
<keyword evidence="5" id="KW-0732">Signal</keyword>
<dbReference type="PANTHER" id="PTHR37425">
    <property type="match status" value="1"/>
</dbReference>
<keyword evidence="4" id="KW-0479">Metal-binding</keyword>
<reference evidence="13 14" key="1">
    <citation type="submission" date="2017-10" db="EMBL/GenBank/DDBJ databases">
        <title>Genome sequence of Caulobacter mirabilis FWC38.</title>
        <authorList>
            <person name="Fiebig A."/>
            <person name="Crosson S."/>
        </authorList>
    </citation>
    <scope>NUCLEOTIDE SEQUENCE [LARGE SCALE GENOMIC DNA]</scope>
    <source>
        <strain evidence="13 14">FWC 38</strain>
    </source>
</reference>